<feature type="region of interest" description="Disordered" evidence="11">
    <location>
        <begin position="240"/>
        <end position="311"/>
    </location>
</feature>
<dbReference type="InterPro" id="IPR007207">
    <property type="entry name" value="Not_N"/>
</dbReference>
<evidence type="ECO:0000259" key="13">
    <source>
        <dbReference type="Pfam" id="PF04153"/>
    </source>
</evidence>
<feature type="compositionally biased region" description="Low complexity" evidence="11">
    <location>
        <begin position="442"/>
        <end position="459"/>
    </location>
</feature>
<accession>A0AAE1LA19</accession>
<keyword evidence="5" id="KW-0678">Repressor</keyword>
<keyword evidence="9" id="KW-0539">Nucleus</keyword>
<evidence type="ECO:0000313" key="14">
    <source>
        <dbReference type="EMBL" id="KAK3910477.1"/>
    </source>
</evidence>
<keyword evidence="6" id="KW-0597">Phosphoprotein</keyword>
<keyword evidence="7" id="KW-0805">Transcription regulation</keyword>
<dbReference type="GO" id="GO:0030015">
    <property type="term" value="C:CCR4-NOT core complex"/>
    <property type="evidence" value="ECO:0007669"/>
    <property type="project" value="InterPro"/>
</dbReference>
<dbReference type="PIRSF" id="PIRSF005290">
    <property type="entry name" value="NOT_su_3_5"/>
    <property type="match status" value="1"/>
</dbReference>
<feature type="compositionally biased region" description="Polar residues" evidence="11">
    <location>
        <begin position="417"/>
        <end position="426"/>
    </location>
</feature>
<dbReference type="EMBL" id="JAHWGI010000166">
    <property type="protein sequence ID" value="KAK3910477.1"/>
    <property type="molecule type" value="Genomic_DNA"/>
</dbReference>
<keyword evidence="8" id="KW-0804">Transcription</keyword>
<dbReference type="InterPro" id="IPR012270">
    <property type="entry name" value="CCR4-NOT_su3/5"/>
</dbReference>
<dbReference type="GO" id="GO:2000036">
    <property type="term" value="P:regulation of stem cell population maintenance"/>
    <property type="evidence" value="ECO:0007669"/>
    <property type="project" value="UniProtKB-ARBA"/>
</dbReference>
<comment type="caution">
    <text evidence="14">The sequence shown here is derived from an EMBL/GenBank/DDBJ whole genome shotgun (WGS) entry which is preliminary data.</text>
</comment>
<reference evidence="14" key="2">
    <citation type="journal article" date="2023" name="BMC Genomics">
        <title>Pest status, molecular evolution, and epigenetic factors derived from the genome assembly of Frankliniella fusca, a thysanopteran phytovirus vector.</title>
        <authorList>
            <person name="Catto M.A."/>
            <person name="Labadie P.E."/>
            <person name="Jacobson A.L."/>
            <person name="Kennedy G.G."/>
            <person name="Srinivasan R."/>
            <person name="Hunt B.G."/>
        </authorList>
    </citation>
    <scope>NUCLEOTIDE SEQUENCE</scope>
    <source>
        <strain evidence="14">PL_HMW_Pooled</strain>
    </source>
</reference>
<feature type="region of interest" description="Disordered" evidence="11">
    <location>
        <begin position="509"/>
        <end position="531"/>
    </location>
</feature>
<protein>
    <submittedName>
        <fullName evidence="14">CCR4-NOT transcription complex subunit 3</fullName>
    </submittedName>
</protein>
<dbReference type="AlphaFoldDB" id="A0AAE1LA19"/>
<keyword evidence="15" id="KW-1185">Reference proteome</keyword>
<dbReference type="GO" id="GO:0005634">
    <property type="term" value="C:nucleus"/>
    <property type="evidence" value="ECO:0007669"/>
    <property type="project" value="UniProtKB-SubCell"/>
</dbReference>
<dbReference type="Proteomes" id="UP001219518">
    <property type="component" value="Unassembled WGS sequence"/>
</dbReference>
<evidence type="ECO:0000256" key="11">
    <source>
        <dbReference type="SAM" id="MobiDB-lite"/>
    </source>
</evidence>
<dbReference type="Pfam" id="PF04065">
    <property type="entry name" value="Not3"/>
    <property type="match status" value="1"/>
</dbReference>
<evidence type="ECO:0000256" key="10">
    <source>
        <dbReference type="SAM" id="Coils"/>
    </source>
</evidence>
<proteinExistence type="inferred from homology"/>
<evidence type="ECO:0000259" key="12">
    <source>
        <dbReference type="Pfam" id="PF04065"/>
    </source>
</evidence>
<evidence type="ECO:0000256" key="9">
    <source>
        <dbReference type="ARBA" id="ARBA00023242"/>
    </source>
</evidence>
<comment type="similarity">
    <text evidence="3">Belongs to the CNOT2/3/5 family.</text>
</comment>
<sequence length="841" mass="92459">MAASRKLQGEIDRCHKKVAEGVETFEDIWQKVHNATNSNQKEKYEADLKKEIKKLQRLRDQLKVWIASPDIKDKGPLVDDRKLIETQMERFKIVERETKTKAYSKEGLGAAQKLDPAQKEREEISCWLVNSIDALNIQLDQFESEIESLLAGKKKRLDKDKQDRMDELKGKLEKHRFHIRKLETLLRMLDNTAVEVGQIRKIKDDVEYYIEASQDPDFEENEFIYDDIIGLDEIELSGVGLPSSATTDSNNSNDTGGTPTSTRSGGSPSTSPLQNLNHSSESPTPDSEKKKKDEQMAKVSPVKPTAVRASQQNSLINSTGIIPPIKPVMMVTPSKTATGVAHSTPNNSSPSSLMNHSVGNFAAVAAANSHPAPPTTPTASTNSNNISSSKSTHSTENGTIPVSSPHSQPPSLIPAIGSSNSQQVSSLLHHPVPQQSLVDTRPVSSSNNSSSSVSSTSTSNPPPHLQQASAGSTPPPAVSSSNQMSTIVGSKQIRMQAMVNSVDHHQYNNTAVNCSSPPSPVSSSASPLPAAGPVSAAVAAASSAGSISMVSPSPVTSASSLGLGTSSVTALQSTTPVQQQTPSQPISQPQLGLQLQSQSQTQHQPQQAQQQQQQPQQQQSQQQQPPTLNGPNVGDVAGLSSLKSIAQQAIDRAGLEVPPPETNRSLLESKMMMPVTTEAHIPPLLGVAPLGPVPLQKEHQRQFQKLEAAYYHMPLPSDSEKLRSYLARNPCQAPNYYPQVPLPDTDSLEFYQRLGNETLFFIFYYMEGTKAQYLAAKALKKQSWRFHTKLMHWYQRHEEPRVINDEYEQGSYIFFDFEKWIQRRREGFTFEYKYLEDRDLN</sequence>
<feature type="domain" description="CCR4-Not complex component Not N-terminal" evidence="12">
    <location>
        <begin position="4"/>
        <end position="228"/>
    </location>
</feature>
<gene>
    <name evidence="14" type="ORF">KUF71_020291</name>
</gene>
<feature type="compositionally biased region" description="Basic and acidic residues" evidence="11">
    <location>
        <begin position="286"/>
        <end position="296"/>
    </location>
</feature>
<dbReference type="GO" id="GO:0006355">
    <property type="term" value="P:regulation of DNA-templated transcription"/>
    <property type="evidence" value="ECO:0007669"/>
    <property type="project" value="InterPro"/>
</dbReference>
<feature type="coiled-coil region" evidence="10">
    <location>
        <begin position="132"/>
        <end position="185"/>
    </location>
</feature>
<keyword evidence="4" id="KW-0963">Cytoplasm</keyword>
<feature type="compositionally biased region" description="Low complexity" evidence="11">
    <location>
        <begin position="521"/>
        <end position="531"/>
    </location>
</feature>
<evidence type="ECO:0000256" key="7">
    <source>
        <dbReference type="ARBA" id="ARBA00023015"/>
    </source>
</evidence>
<feature type="compositionally biased region" description="Low complexity" evidence="11">
    <location>
        <begin position="572"/>
        <end position="626"/>
    </location>
</feature>
<evidence type="ECO:0000256" key="4">
    <source>
        <dbReference type="ARBA" id="ARBA00022490"/>
    </source>
</evidence>
<dbReference type="GO" id="GO:0005737">
    <property type="term" value="C:cytoplasm"/>
    <property type="evidence" value="ECO:0007669"/>
    <property type="project" value="UniProtKB-SubCell"/>
</dbReference>
<feature type="compositionally biased region" description="Low complexity" evidence="11">
    <location>
        <begin position="243"/>
        <end position="272"/>
    </location>
</feature>
<keyword evidence="10" id="KW-0175">Coiled coil</keyword>
<evidence type="ECO:0000313" key="15">
    <source>
        <dbReference type="Proteomes" id="UP001219518"/>
    </source>
</evidence>
<comment type="subcellular location">
    <subcellularLocation>
        <location evidence="2">Cytoplasm</location>
    </subcellularLocation>
    <subcellularLocation>
        <location evidence="1">Nucleus</location>
    </subcellularLocation>
</comment>
<feature type="compositionally biased region" description="Polar residues" evidence="11">
    <location>
        <begin position="273"/>
        <end position="285"/>
    </location>
</feature>
<feature type="compositionally biased region" description="Polar residues" evidence="11">
    <location>
        <begin position="466"/>
        <end position="485"/>
    </location>
</feature>
<dbReference type="InterPro" id="IPR007282">
    <property type="entry name" value="NOT2/3/5_C"/>
</dbReference>
<evidence type="ECO:0000256" key="3">
    <source>
        <dbReference type="ARBA" id="ARBA00007682"/>
    </source>
</evidence>
<feature type="region of interest" description="Disordered" evidence="11">
    <location>
        <begin position="367"/>
        <end position="485"/>
    </location>
</feature>
<name>A0AAE1LA19_9NEOP</name>
<dbReference type="PANTHER" id="PTHR23326">
    <property type="entry name" value="CCR4 NOT-RELATED"/>
    <property type="match status" value="1"/>
</dbReference>
<dbReference type="InterPro" id="IPR040168">
    <property type="entry name" value="Not2/3/5"/>
</dbReference>
<evidence type="ECO:0000256" key="6">
    <source>
        <dbReference type="ARBA" id="ARBA00022553"/>
    </source>
</evidence>
<dbReference type="Gene3D" id="2.30.30.1020">
    <property type="entry name" value="CCR4-NOT complex subunit 2/3/5, C-terminal domain"/>
    <property type="match status" value="1"/>
</dbReference>
<evidence type="ECO:0000256" key="5">
    <source>
        <dbReference type="ARBA" id="ARBA00022491"/>
    </source>
</evidence>
<evidence type="ECO:0000256" key="8">
    <source>
        <dbReference type="ARBA" id="ARBA00023163"/>
    </source>
</evidence>
<feature type="domain" description="NOT2/NOT3/NOT5 C-terminal" evidence="13">
    <location>
        <begin position="711"/>
        <end position="835"/>
    </location>
</feature>
<dbReference type="Pfam" id="PF04153">
    <property type="entry name" value="NOT2_3_5_C"/>
    <property type="match status" value="1"/>
</dbReference>
<feature type="compositionally biased region" description="Polar residues" evidence="11">
    <location>
        <begin position="396"/>
        <end position="406"/>
    </location>
</feature>
<organism evidence="14 15">
    <name type="scientific">Frankliniella fusca</name>
    <dbReference type="NCBI Taxonomy" id="407009"/>
    <lineage>
        <taxon>Eukaryota</taxon>
        <taxon>Metazoa</taxon>
        <taxon>Ecdysozoa</taxon>
        <taxon>Arthropoda</taxon>
        <taxon>Hexapoda</taxon>
        <taxon>Insecta</taxon>
        <taxon>Pterygota</taxon>
        <taxon>Neoptera</taxon>
        <taxon>Paraneoptera</taxon>
        <taxon>Thysanoptera</taxon>
        <taxon>Terebrantia</taxon>
        <taxon>Thripoidea</taxon>
        <taxon>Thripidae</taxon>
        <taxon>Frankliniella</taxon>
    </lineage>
</organism>
<feature type="region of interest" description="Disordered" evidence="11">
    <location>
        <begin position="572"/>
        <end position="637"/>
    </location>
</feature>
<dbReference type="InterPro" id="IPR038635">
    <property type="entry name" value="CCR4-NOT_su2/3/5_C_sf"/>
</dbReference>
<reference evidence="14" key="1">
    <citation type="submission" date="2021-07" db="EMBL/GenBank/DDBJ databases">
        <authorList>
            <person name="Catto M.A."/>
            <person name="Jacobson A."/>
            <person name="Kennedy G."/>
            <person name="Labadie P."/>
            <person name="Hunt B.G."/>
            <person name="Srinivasan R."/>
        </authorList>
    </citation>
    <scope>NUCLEOTIDE SEQUENCE</scope>
    <source>
        <strain evidence="14">PL_HMW_Pooled</strain>
        <tissue evidence="14">Head</tissue>
    </source>
</reference>
<feature type="compositionally biased region" description="Low complexity" evidence="11">
    <location>
        <begin position="377"/>
        <end position="395"/>
    </location>
</feature>
<evidence type="ECO:0000256" key="1">
    <source>
        <dbReference type="ARBA" id="ARBA00004123"/>
    </source>
</evidence>
<evidence type="ECO:0000256" key="2">
    <source>
        <dbReference type="ARBA" id="ARBA00004496"/>
    </source>
</evidence>